<keyword evidence="1" id="KW-0378">Hydrolase</keyword>
<dbReference type="Proteomes" id="UP000075683">
    <property type="component" value="Unassembled WGS sequence"/>
</dbReference>
<sequence>MFSFIHCADLHLDSPLRGLSKKEDAPVDEIRLATRRALENLVDLAVKEGVDFVLIAGDVYDGDWQDYSTGLFFNSCMARLRERGIPVYLIRGNHDAASHITRRLVLPDNVTEFPVDRPATVTIENLRVAIHGQGYKEREVWTNLAAGYPDPVPGYFNIGLLHTSLEGAEGHERYAPVRAEELVQKGYDYWALGHIHKRQVVRENPHIVFPGNIQGRHVRETGEKGCTLVKVDGSAVSVEHRPLDVLRWQVCSVDLTDAETIGDFAGRVEEALSALAAENPGYPLAVRVELFGRTPLHRTILQDRDRFFHEIVNAGQMMNADIWIEKVKFHTEPPEERGRAASGKDALSAFRRNIDGEPDEGLIREFLRDVKAVQAKLGAYIRREDATRVETEEDLEPLLQDAREYIFALLTKGGRP</sequence>
<dbReference type="Pfam" id="PF00149">
    <property type="entry name" value="Metallophos"/>
    <property type="match status" value="1"/>
</dbReference>
<evidence type="ECO:0000256" key="1">
    <source>
        <dbReference type="ARBA" id="ARBA00022801"/>
    </source>
</evidence>
<dbReference type="CDD" id="cd00840">
    <property type="entry name" value="MPP_Mre11_N"/>
    <property type="match status" value="1"/>
</dbReference>
<dbReference type="PATRIC" id="fig|301148.3.peg.188"/>
<dbReference type="AlphaFoldDB" id="A0A150LTS6"/>
<accession>A0A150LTS6</accession>
<dbReference type="InterPro" id="IPR041796">
    <property type="entry name" value="Mre11_N"/>
</dbReference>
<dbReference type="InterPro" id="IPR029052">
    <property type="entry name" value="Metallo-depent_PP-like"/>
</dbReference>
<dbReference type="PANTHER" id="PTHR30337">
    <property type="entry name" value="COMPONENT OF ATP-DEPENDENT DSDNA EXONUCLEASE"/>
    <property type="match status" value="1"/>
</dbReference>
<reference evidence="3 4" key="1">
    <citation type="submission" date="2016-01" db="EMBL/GenBank/DDBJ databases">
        <title>Draft Genome Sequences of Seven Thermophilic Sporeformers Isolated from Foods.</title>
        <authorList>
            <person name="Berendsen E.M."/>
            <person name="Wells-Bennik M.H."/>
            <person name="Krawcyk A.O."/>
            <person name="De Jong A."/>
            <person name="Holsappel S."/>
            <person name="Eijlander R.T."/>
            <person name="Kuipers O.P."/>
        </authorList>
    </citation>
    <scope>NUCLEOTIDE SEQUENCE [LARGE SCALE GENOMIC DNA]</scope>
    <source>
        <strain evidence="3 4">B4135</strain>
    </source>
</reference>
<dbReference type="SUPFAM" id="SSF56300">
    <property type="entry name" value="Metallo-dependent phosphatases"/>
    <property type="match status" value="1"/>
</dbReference>
<dbReference type="STRING" id="301148.B4135_2685"/>
<proteinExistence type="predicted"/>
<dbReference type="InterPro" id="IPR014576">
    <property type="entry name" value="Pesterase_YhaO"/>
</dbReference>
<organism evidence="3 4">
    <name type="scientific">Caldibacillus debilis</name>
    <dbReference type="NCBI Taxonomy" id="301148"/>
    <lineage>
        <taxon>Bacteria</taxon>
        <taxon>Bacillati</taxon>
        <taxon>Bacillota</taxon>
        <taxon>Bacilli</taxon>
        <taxon>Bacillales</taxon>
        <taxon>Bacillaceae</taxon>
        <taxon>Caldibacillus</taxon>
    </lineage>
</organism>
<protein>
    <recommendedName>
        <fullName evidence="2">Calcineurin-like phosphoesterase domain-containing protein</fullName>
    </recommendedName>
</protein>
<feature type="domain" description="Calcineurin-like phosphoesterase" evidence="2">
    <location>
        <begin position="3"/>
        <end position="197"/>
    </location>
</feature>
<comment type="caution">
    <text evidence="3">The sequence shown here is derived from an EMBL/GenBank/DDBJ whole genome shotgun (WGS) entry which is preliminary data.</text>
</comment>
<dbReference type="InterPro" id="IPR050535">
    <property type="entry name" value="DNA_Repair-Maintenance_Comp"/>
</dbReference>
<dbReference type="EMBL" id="LQYT01000071">
    <property type="protein sequence ID" value="KYD15342.1"/>
    <property type="molecule type" value="Genomic_DNA"/>
</dbReference>
<evidence type="ECO:0000313" key="3">
    <source>
        <dbReference type="EMBL" id="KYD15342.1"/>
    </source>
</evidence>
<dbReference type="RefSeq" id="WP_061569312.1">
    <property type="nucleotide sequence ID" value="NZ_LQYT01000071.1"/>
</dbReference>
<gene>
    <name evidence="3" type="ORF">B4135_2685</name>
</gene>
<dbReference type="InterPro" id="IPR004843">
    <property type="entry name" value="Calcineurin-like_PHP"/>
</dbReference>
<dbReference type="PANTHER" id="PTHR30337:SF7">
    <property type="entry name" value="PHOSPHOESTERASE"/>
    <property type="match status" value="1"/>
</dbReference>
<evidence type="ECO:0000259" key="2">
    <source>
        <dbReference type="Pfam" id="PF00149"/>
    </source>
</evidence>
<dbReference type="PIRSF" id="PIRSF033091">
    <property type="entry name" value="Pesterase_YhaO"/>
    <property type="match status" value="1"/>
</dbReference>
<evidence type="ECO:0000313" key="4">
    <source>
        <dbReference type="Proteomes" id="UP000075683"/>
    </source>
</evidence>
<dbReference type="Gene3D" id="3.60.21.10">
    <property type="match status" value="1"/>
</dbReference>
<dbReference type="OrthoDB" id="9773856at2"/>
<dbReference type="GO" id="GO:0016787">
    <property type="term" value="F:hydrolase activity"/>
    <property type="evidence" value="ECO:0007669"/>
    <property type="project" value="UniProtKB-KW"/>
</dbReference>
<name>A0A150LTS6_9BACI</name>